<dbReference type="EMBL" id="JAJVDC020000181">
    <property type="protein sequence ID" value="KAL1619770.1"/>
    <property type="molecule type" value="Genomic_DNA"/>
</dbReference>
<feature type="domain" description="Aldehyde dehydrogenase" evidence="4">
    <location>
        <begin position="23"/>
        <end position="161"/>
    </location>
</feature>
<dbReference type="PANTHER" id="PTHR11699">
    <property type="entry name" value="ALDEHYDE DEHYDROGENASE-RELATED"/>
    <property type="match status" value="1"/>
</dbReference>
<dbReference type="InterPro" id="IPR016161">
    <property type="entry name" value="Ald_DH/histidinol_DH"/>
</dbReference>
<comment type="catalytic activity">
    <reaction evidence="3">
        <text>an aldehyde + NAD(+) + H2O = a carboxylate + NADH + 2 H(+)</text>
        <dbReference type="Rhea" id="RHEA:16185"/>
        <dbReference type="ChEBI" id="CHEBI:15377"/>
        <dbReference type="ChEBI" id="CHEBI:15378"/>
        <dbReference type="ChEBI" id="CHEBI:17478"/>
        <dbReference type="ChEBI" id="CHEBI:29067"/>
        <dbReference type="ChEBI" id="CHEBI:57540"/>
        <dbReference type="ChEBI" id="CHEBI:57945"/>
        <dbReference type="EC" id="1.2.1.3"/>
    </reaction>
</comment>
<dbReference type="Pfam" id="PF00171">
    <property type="entry name" value="Aldedh"/>
    <property type="match status" value="1"/>
</dbReference>
<dbReference type="Gene3D" id="3.40.605.10">
    <property type="entry name" value="Aldehyde Dehydrogenase, Chain A, domain 1"/>
    <property type="match status" value="1"/>
</dbReference>
<evidence type="ECO:0000259" key="4">
    <source>
        <dbReference type="Pfam" id="PF00171"/>
    </source>
</evidence>
<dbReference type="InterPro" id="IPR015590">
    <property type="entry name" value="Aldehyde_DH_dom"/>
</dbReference>
<keyword evidence="6" id="KW-1185">Reference proteome</keyword>
<accession>A0ABR3SGQ6</accession>
<name>A0ABR3SGQ6_9PEZI</name>
<dbReference type="EC" id="1.2.1.3" evidence="2"/>
<evidence type="ECO:0000256" key="2">
    <source>
        <dbReference type="ARBA" id="ARBA00024226"/>
    </source>
</evidence>
<gene>
    <name evidence="5" type="primary">ALDH1L2</name>
    <name evidence="5" type="ORF">SLS56_009971</name>
</gene>
<comment type="caution">
    <text evidence="5">The sequence shown here is derived from an EMBL/GenBank/DDBJ whole genome shotgun (WGS) entry which is preliminary data.</text>
</comment>
<reference evidence="5 6" key="1">
    <citation type="submission" date="2024-02" db="EMBL/GenBank/DDBJ databases">
        <title>De novo assembly and annotation of 12 fungi associated with fruit tree decline syndrome in Ontario, Canada.</title>
        <authorList>
            <person name="Sulman M."/>
            <person name="Ellouze W."/>
            <person name="Ilyukhin E."/>
        </authorList>
    </citation>
    <scope>NUCLEOTIDE SEQUENCE [LARGE SCALE GENOMIC DNA]</scope>
    <source>
        <strain evidence="5 6">M1-105</strain>
    </source>
</reference>
<dbReference type="InterPro" id="IPR016162">
    <property type="entry name" value="Ald_DH_N"/>
</dbReference>
<organism evidence="5 6">
    <name type="scientific">Neofusicoccum ribis</name>
    <dbReference type="NCBI Taxonomy" id="45134"/>
    <lineage>
        <taxon>Eukaryota</taxon>
        <taxon>Fungi</taxon>
        <taxon>Dikarya</taxon>
        <taxon>Ascomycota</taxon>
        <taxon>Pezizomycotina</taxon>
        <taxon>Dothideomycetes</taxon>
        <taxon>Dothideomycetes incertae sedis</taxon>
        <taxon>Botryosphaeriales</taxon>
        <taxon>Botryosphaeriaceae</taxon>
        <taxon>Neofusicoccum</taxon>
    </lineage>
</organism>
<sequence>MAAADKGSSLKSDFFINNEYTSPSDDNVIPLYNPATEEYVTSVPIAGRAEVDAAVAGAWEAFKNGPWSTFTGAERAKCMLKLADLIEENIEELVALETMAMGQPAGLKDMIKTATVDAWRYYAGWADKIAGSSFRPEAGGPWRLVTYQPLGVCAGIAPWNSSHR</sequence>
<proteinExistence type="inferred from homology"/>
<protein>
    <recommendedName>
        <fullName evidence="2">aldehyde dehydrogenase (NAD(+))</fullName>
        <ecNumber evidence="2">1.2.1.3</ecNumber>
    </recommendedName>
</protein>
<evidence type="ECO:0000256" key="3">
    <source>
        <dbReference type="ARBA" id="ARBA00049194"/>
    </source>
</evidence>
<evidence type="ECO:0000256" key="1">
    <source>
        <dbReference type="ARBA" id="ARBA00009986"/>
    </source>
</evidence>
<evidence type="ECO:0000313" key="6">
    <source>
        <dbReference type="Proteomes" id="UP001521116"/>
    </source>
</evidence>
<comment type="similarity">
    <text evidence="1">Belongs to the aldehyde dehydrogenase family.</text>
</comment>
<dbReference type="Proteomes" id="UP001521116">
    <property type="component" value="Unassembled WGS sequence"/>
</dbReference>
<evidence type="ECO:0000313" key="5">
    <source>
        <dbReference type="EMBL" id="KAL1619770.1"/>
    </source>
</evidence>
<dbReference type="SUPFAM" id="SSF53720">
    <property type="entry name" value="ALDH-like"/>
    <property type="match status" value="1"/>
</dbReference>